<dbReference type="InterPro" id="IPR036396">
    <property type="entry name" value="Cyt_P450_sf"/>
</dbReference>
<feature type="binding site" description="axial binding residue" evidence="14">
    <location>
        <position position="401"/>
    </location>
    <ligand>
        <name>heme</name>
        <dbReference type="ChEBI" id="CHEBI:30413"/>
    </ligand>
    <ligandPart>
        <name>Fe</name>
        <dbReference type="ChEBI" id="CHEBI:18248"/>
    </ligandPart>
</feature>
<keyword evidence="12 15" id="KW-0503">Monooxygenase</keyword>
<dbReference type="PROSITE" id="PS00086">
    <property type="entry name" value="CYTOCHROME_P450"/>
    <property type="match status" value="1"/>
</dbReference>
<accession>A0A6L2Q165</accession>
<evidence type="ECO:0000256" key="14">
    <source>
        <dbReference type="PIRSR" id="PIRSR602401-1"/>
    </source>
</evidence>
<dbReference type="FunFam" id="1.10.630.10:FF:000238">
    <property type="entry name" value="Cytochrome P450 2A6"/>
    <property type="match status" value="1"/>
</dbReference>
<evidence type="ECO:0000256" key="5">
    <source>
        <dbReference type="ARBA" id="ARBA00010617"/>
    </source>
</evidence>
<dbReference type="GO" id="GO:0005506">
    <property type="term" value="F:iron ion binding"/>
    <property type="evidence" value="ECO:0007669"/>
    <property type="project" value="InterPro"/>
</dbReference>
<evidence type="ECO:0000256" key="7">
    <source>
        <dbReference type="ARBA" id="ARBA00022723"/>
    </source>
</evidence>
<evidence type="ECO:0000256" key="13">
    <source>
        <dbReference type="ARBA" id="ARBA00023136"/>
    </source>
</evidence>
<dbReference type="InterPro" id="IPR002401">
    <property type="entry name" value="Cyt_P450_E_grp-I"/>
</dbReference>
<evidence type="ECO:0008006" key="18">
    <source>
        <dbReference type="Google" id="ProtNLM"/>
    </source>
</evidence>
<protein>
    <recommendedName>
        <fullName evidence="18">Cytochrome P450</fullName>
    </recommendedName>
</protein>
<evidence type="ECO:0000256" key="10">
    <source>
        <dbReference type="ARBA" id="ARBA00023002"/>
    </source>
</evidence>
<comment type="subcellular location">
    <subcellularLocation>
        <location evidence="4">Endoplasmic reticulum membrane</location>
        <topology evidence="4">Peripheral membrane protein</topology>
    </subcellularLocation>
    <subcellularLocation>
        <location evidence="3">Microsome membrane</location>
        <topology evidence="3">Peripheral membrane protein</topology>
    </subcellularLocation>
</comment>
<dbReference type="InterPro" id="IPR001128">
    <property type="entry name" value="Cyt_P450"/>
</dbReference>
<evidence type="ECO:0000256" key="15">
    <source>
        <dbReference type="RuleBase" id="RU000461"/>
    </source>
</evidence>
<dbReference type="PRINTS" id="PR00463">
    <property type="entry name" value="EP450I"/>
</dbReference>
<gene>
    <name evidence="16" type="ORF">Cfor_12716</name>
</gene>
<comment type="similarity">
    <text evidence="5 15">Belongs to the cytochrome P450 family.</text>
</comment>
<evidence type="ECO:0000313" key="17">
    <source>
        <dbReference type="Proteomes" id="UP000502823"/>
    </source>
</evidence>
<evidence type="ECO:0000256" key="8">
    <source>
        <dbReference type="ARBA" id="ARBA00022824"/>
    </source>
</evidence>
<dbReference type="AlphaFoldDB" id="A0A6L2Q165"/>
<keyword evidence="9" id="KW-0492">Microsome</keyword>
<dbReference type="InterPro" id="IPR050182">
    <property type="entry name" value="Cytochrome_P450_fam2"/>
</dbReference>
<dbReference type="OrthoDB" id="3934656at2759"/>
<organism evidence="16 17">
    <name type="scientific">Coptotermes formosanus</name>
    <name type="common">Formosan subterranean termite</name>
    <dbReference type="NCBI Taxonomy" id="36987"/>
    <lineage>
        <taxon>Eukaryota</taxon>
        <taxon>Metazoa</taxon>
        <taxon>Ecdysozoa</taxon>
        <taxon>Arthropoda</taxon>
        <taxon>Hexapoda</taxon>
        <taxon>Insecta</taxon>
        <taxon>Pterygota</taxon>
        <taxon>Neoptera</taxon>
        <taxon>Polyneoptera</taxon>
        <taxon>Dictyoptera</taxon>
        <taxon>Blattodea</taxon>
        <taxon>Blattoidea</taxon>
        <taxon>Termitoidae</taxon>
        <taxon>Rhinotermitidae</taxon>
        <taxon>Coptotermes</taxon>
    </lineage>
</organism>
<comment type="function">
    <text evidence="2">May be involved in the metabolism of insect hormones and in the breakdown of synthetic insecticides.</text>
</comment>
<dbReference type="GO" id="GO:0005789">
    <property type="term" value="C:endoplasmic reticulum membrane"/>
    <property type="evidence" value="ECO:0007669"/>
    <property type="project" value="UniProtKB-SubCell"/>
</dbReference>
<dbReference type="CDD" id="cd20651">
    <property type="entry name" value="CYP15A1-like"/>
    <property type="match status" value="1"/>
</dbReference>
<sequence>MRPYDSTSHRTPSGTVRFLRSSRFSQRPLVTAKQRGEKTSTYFTGGTLKLVSMLMLKYGVDVEGHDVDVDEGITFTDGELWHEQRTFAVRHLKQLGYGKQAMDSMMRTEVLGLLETLLREGGGGRREVRVGGYVTPCVLNVLWVLVTGVRFSSWDDARLQHLLQLMSQRARAFDMSGGTLNLFPWIRFIAPEWSGYRIITRINNELTAIIMGAINAHCKRYNPNVTNDLIDAYLHEMEARKHLSSSNFSYDQLTQICVDFFIAGAIPIGATLDFLVLMMLLHPEVQQKAQEEIDSVVGRNRLPQLNDRPKLPYVEAVLMELQRMYIITPVTGPRRVTRDTTLHGYNIPKDTTVLISLWSVHRDQKHWEDPDMFRPERFIDTRGLLIKDDWLLNFGVGKRRCLGEALGRSCVFLFSAGLLQRYEILSVPGKSPPPSAPVPGITMSPPPYNVLLKPRIEQAVTS</sequence>
<evidence type="ECO:0000256" key="11">
    <source>
        <dbReference type="ARBA" id="ARBA00023004"/>
    </source>
</evidence>
<evidence type="ECO:0000256" key="12">
    <source>
        <dbReference type="ARBA" id="ARBA00023033"/>
    </source>
</evidence>
<dbReference type="PANTHER" id="PTHR24300">
    <property type="entry name" value="CYTOCHROME P450 508A4-RELATED"/>
    <property type="match status" value="1"/>
</dbReference>
<keyword evidence="6 14" id="KW-0349">Heme</keyword>
<dbReference type="GO" id="GO:0006805">
    <property type="term" value="P:xenobiotic metabolic process"/>
    <property type="evidence" value="ECO:0007669"/>
    <property type="project" value="TreeGrafter"/>
</dbReference>
<comment type="cofactor">
    <cofactor evidence="1 14">
        <name>heme</name>
        <dbReference type="ChEBI" id="CHEBI:30413"/>
    </cofactor>
</comment>
<dbReference type="Gene3D" id="1.10.630.10">
    <property type="entry name" value="Cytochrome P450"/>
    <property type="match status" value="1"/>
</dbReference>
<dbReference type="PRINTS" id="PR00385">
    <property type="entry name" value="P450"/>
</dbReference>
<dbReference type="EMBL" id="BLKM01009392">
    <property type="protein sequence ID" value="GFG36465.1"/>
    <property type="molecule type" value="Genomic_DNA"/>
</dbReference>
<keyword evidence="13" id="KW-0472">Membrane</keyword>
<keyword evidence="17" id="KW-1185">Reference proteome</keyword>
<keyword evidence="10 15" id="KW-0560">Oxidoreductase</keyword>
<dbReference type="GO" id="GO:0008395">
    <property type="term" value="F:steroid hydroxylase activity"/>
    <property type="evidence" value="ECO:0007669"/>
    <property type="project" value="TreeGrafter"/>
</dbReference>
<evidence type="ECO:0000256" key="1">
    <source>
        <dbReference type="ARBA" id="ARBA00001971"/>
    </source>
</evidence>
<keyword evidence="8" id="KW-0256">Endoplasmic reticulum</keyword>
<dbReference type="InParanoid" id="A0A6L2Q165"/>
<comment type="caution">
    <text evidence="16">The sequence shown here is derived from an EMBL/GenBank/DDBJ whole genome shotgun (WGS) entry which is preliminary data.</text>
</comment>
<keyword evidence="7 14" id="KW-0479">Metal-binding</keyword>
<dbReference type="PANTHER" id="PTHR24300:SF376">
    <property type="entry name" value="CYTOCHROME P450 15A1"/>
    <property type="match status" value="1"/>
</dbReference>
<evidence type="ECO:0000256" key="3">
    <source>
        <dbReference type="ARBA" id="ARBA00004174"/>
    </source>
</evidence>
<dbReference type="GO" id="GO:0006082">
    <property type="term" value="P:organic acid metabolic process"/>
    <property type="evidence" value="ECO:0007669"/>
    <property type="project" value="TreeGrafter"/>
</dbReference>
<evidence type="ECO:0000256" key="2">
    <source>
        <dbReference type="ARBA" id="ARBA00003690"/>
    </source>
</evidence>
<dbReference type="InterPro" id="IPR017972">
    <property type="entry name" value="Cyt_P450_CS"/>
</dbReference>
<dbReference type="Pfam" id="PF00067">
    <property type="entry name" value="p450"/>
    <property type="match status" value="1"/>
</dbReference>
<evidence type="ECO:0000256" key="4">
    <source>
        <dbReference type="ARBA" id="ARBA00004406"/>
    </source>
</evidence>
<evidence type="ECO:0000313" key="16">
    <source>
        <dbReference type="EMBL" id="GFG36465.1"/>
    </source>
</evidence>
<dbReference type="GO" id="GO:0016712">
    <property type="term" value="F:oxidoreductase activity, acting on paired donors, with incorporation or reduction of molecular oxygen, reduced flavin or flavoprotein as one donor, and incorporation of one atom of oxygen"/>
    <property type="evidence" value="ECO:0007669"/>
    <property type="project" value="TreeGrafter"/>
</dbReference>
<proteinExistence type="inferred from homology"/>
<evidence type="ECO:0000256" key="6">
    <source>
        <dbReference type="ARBA" id="ARBA00022617"/>
    </source>
</evidence>
<keyword evidence="11 14" id="KW-0408">Iron</keyword>
<dbReference type="SUPFAM" id="SSF48264">
    <property type="entry name" value="Cytochrome P450"/>
    <property type="match status" value="1"/>
</dbReference>
<evidence type="ECO:0000256" key="9">
    <source>
        <dbReference type="ARBA" id="ARBA00022848"/>
    </source>
</evidence>
<dbReference type="GO" id="GO:0020037">
    <property type="term" value="F:heme binding"/>
    <property type="evidence" value="ECO:0007669"/>
    <property type="project" value="InterPro"/>
</dbReference>
<reference evidence="17" key="1">
    <citation type="submission" date="2020-01" db="EMBL/GenBank/DDBJ databases">
        <title>Draft genome sequence of the Termite Coptotermes fromosanus.</title>
        <authorList>
            <person name="Itakura S."/>
            <person name="Yosikawa Y."/>
            <person name="Umezawa K."/>
        </authorList>
    </citation>
    <scope>NUCLEOTIDE SEQUENCE [LARGE SCALE GENOMIC DNA]</scope>
</reference>
<name>A0A6L2Q165_COPFO</name>
<dbReference type="Proteomes" id="UP000502823">
    <property type="component" value="Unassembled WGS sequence"/>
</dbReference>
<dbReference type="FunCoup" id="A0A6L2Q165">
    <property type="interactions" value="13"/>
</dbReference>